<dbReference type="Proteomes" id="UP000693946">
    <property type="component" value="Linkage Group LG10"/>
</dbReference>
<accession>A0AAV6SVT1</accession>
<organism evidence="1 2">
    <name type="scientific">Solea senegalensis</name>
    <name type="common">Senegalese sole</name>
    <dbReference type="NCBI Taxonomy" id="28829"/>
    <lineage>
        <taxon>Eukaryota</taxon>
        <taxon>Metazoa</taxon>
        <taxon>Chordata</taxon>
        <taxon>Craniata</taxon>
        <taxon>Vertebrata</taxon>
        <taxon>Euteleostomi</taxon>
        <taxon>Actinopterygii</taxon>
        <taxon>Neopterygii</taxon>
        <taxon>Teleostei</taxon>
        <taxon>Neoteleostei</taxon>
        <taxon>Acanthomorphata</taxon>
        <taxon>Carangaria</taxon>
        <taxon>Pleuronectiformes</taxon>
        <taxon>Pleuronectoidei</taxon>
        <taxon>Soleidae</taxon>
        <taxon>Solea</taxon>
    </lineage>
</organism>
<evidence type="ECO:0000313" key="1">
    <source>
        <dbReference type="EMBL" id="KAG7521661.1"/>
    </source>
</evidence>
<sequence length="129" mass="14363">MSSLKDPCRFDVQARCEESNGIQSSFVSRVNLITHGATKMIKSVNVHRISSQEDGSFKQGATCFSDAQYEYDTSTVGSNSHQIHSFHAQSTVQLKVIMDALMNNVASNPVRCTFSYSLPKPHLTFARSW</sequence>
<evidence type="ECO:0000313" key="2">
    <source>
        <dbReference type="Proteomes" id="UP000693946"/>
    </source>
</evidence>
<name>A0AAV6SVT1_SOLSE</name>
<gene>
    <name evidence="1" type="ORF">JOB18_003942</name>
</gene>
<reference evidence="1 2" key="1">
    <citation type="journal article" date="2021" name="Sci. Rep.">
        <title>Chromosome anchoring in Senegalese sole (Solea senegalensis) reveals sex-associated markers and genome rearrangements in flatfish.</title>
        <authorList>
            <person name="Guerrero-Cozar I."/>
            <person name="Gomez-Garrido J."/>
            <person name="Berbel C."/>
            <person name="Martinez-Blanch J.F."/>
            <person name="Alioto T."/>
            <person name="Claros M.G."/>
            <person name="Gagnaire P.A."/>
            <person name="Manchado M."/>
        </authorList>
    </citation>
    <scope>NUCLEOTIDE SEQUENCE [LARGE SCALE GENOMIC DNA]</scope>
    <source>
        <strain evidence="1">Sse05_10M</strain>
    </source>
</reference>
<dbReference type="AlphaFoldDB" id="A0AAV6SVT1"/>
<comment type="caution">
    <text evidence="1">The sequence shown here is derived from an EMBL/GenBank/DDBJ whole genome shotgun (WGS) entry which is preliminary data.</text>
</comment>
<protein>
    <submittedName>
        <fullName evidence="1">Uncharacterized protein</fullName>
    </submittedName>
</protein>
<proteinExistence type="predicted"/>
<keyword evidence="2" id="KW-1185">Reference proteome</keyword>
<dbReference type="EMBL" id="JAGKHQ010000002">
    <property type="protein sequence ID" value="KAG7521661.1"/>
    <property type="molecule type" value="Genomic_DNA"/>
</dbReference>